<keyword evidence="2" id="KW-1185">Reference proteome</keyword>
<dbReference type="EMBL" id="CM045869">
    <property type="protein sequence ID" value="KAI7954533.1"/>
    <property type="molecule type" value="Genomic_DNA"/>
</dbReference>
<proteinExistence type="predicted"/>
<accession>A0ACC0EJA9</accession>
<sequence length="75" mass="8548">MTVEWGFCPADGPQKLKPYTGHSPMDELMSLLSTPIGLTGAQTPSVLVTSIWFSQFIVIIYQHDYLDWKTKIRFN</sequence>
<name>A0ACC0EJA9_9BASI</name>
<organism evidence="1 2">
    <name type="scientific">Puccinia striiformis f. sp. tritici</name>
    <dbReference type="NCBI Taxonomy" id="168172"/>
    <lineage>
        <taxon>Eukaryota</taxon>
        <taxon>Fungi</taxon>
        <taxon>Dikarya</taxon>
        <taxon>Basidiomycota</taxon>
        <taxon>Pucciniomycotina</taxon>
        <taxon>Pucciniomycetes</taxon>
        <taxon>Pucciniales</taxon>
        <taxon>Pucciniaceae</taxon>
        <taxon>Puccinia</taxon>
    </lineage>
</organism>
<comment type="caution">
    <text evidence="1">The sequence shown here is derived from an EMBL/GenBank/DDBJ whole genome shotgun (WGS) entry which is preliminary data.</text>
</comment>
<reference evidence="2" key="2">
    <citation type="journal article" date="2018" name="Mol. Plant Microbe Interact.">
        <title>Genome sequence resources for the wheat stripe rust pathogen (Puccinia striiformis f. sp. tritici) and the barley stripe rust pathogen (Puccinia striiformis f. sp. hordei).</title>
        <authorList>
            <person name="Xia C."/>
            <person name="Wang M."/>
            <person name="Yin C."/>
            <person name="Cornejo O.E."/>
            <person name="Hulbert S.H."/>
            <person name="Chen X."/>
        </authorList>
    </citation>
    <scope>NUCLEOTIDE SEQUENCE [LARGE SCALE GENOMIC DNA]</scope>
    <source>
        <strain evidence="2">93-210</strain>
    </source>
</reference>
<reference evidence="1 2" key="3">
    <citation type="journal article" date="2022" name="Microbiol. Spectr.">
        <title>Folding features and dynamics of 3D genome architecture in plant fungal pathogens.</title>
        <authorList>
            <person name="Xia C."/>
        </authorList>
    </citation>
    <scope>NUCLEOTIDE SEQUENCE [LARGE SCALE GENOMIC DNA]</scope>
    <source>
        <strain evidence="1 2">93-210</strain>
    </source>
</reference>
<protein>
    <submittedName>
        <fullName evidence="1">Uncharacterized protein</fullName>
    </submittedName>
</protein>
<gene>
    <name evidence="1" type="ORF">MJO28_004933</name>
</gene>
<dbReference type="Proteomes" id="UP001060170">
    <property type="component" value="Chromosome 5"/>
</dbReference>
<evidence type="ECO:0000313" key="2">
    <source>
        <dbReference type="Proteomes" id="UP001060170"/>
    </source>
</evidence>
<reference evidence="2" key="1">
    <citation type="journal article" date="2018" name="BMC Genomics">
        <title>Genomic insights into host adaptation between the wheat stripe rust pathogen (Puccinia striiformis f. sp. tritici) and the barley stripe rust pathogen (Puccinia striiformis f. sp. hordei).</title>
        <authorList>
            <person name="Xia C."/>
            <person name="Wang M."/>
            <person name="Yin C."/>
            <person name="Cornejo O.E."/>
            <person name="Hulbert S.H."/>
            <person name="Chen X."/>
        </authorList>
    </citation>
    <scope>NUCLEOTIDE SEQUENCE [LARGE SCALE GENOMIC DNA]</scope>
    <source>
        <strain evidence="2">93-210</strain>
    </source>
</reference>
<evidence type="ECO:0000313" key="1">
    <source>
        <dbReference type="EMBL" id="KAI7954533.1"/>
    </source>
</evidence>